<feature type="signal peptide" evidence="2">
    <location>
        <begin position="1"/>
        <end position="22"/>
    </location>
</feature>
<dbReference type="EMBL" id="DLVE01000042">
    <property type="protein sequence ID" value="HAA83786.1"/>
    <property type="molecule type" value="Genomic_DNA"/>
</dbReference>
<keyword evidence="2" id="KW-0732">Signal</keyword>
<evidence type="ECO:0000313" key="4">
    <source>
        <dbReference type="Proteomes" id="UP000257240"/>
    </source>
</evidence>
<accession>A0A101FIX9</accession>
<proteinExistence type="predicted"/>
<sequence>MKKVLLLTCFLLCISFLEKMFAHEVSYQVREREGICVSFFFADKSPMNYAEIEVYSPDEKIPFQKARTDKNGIFCFMPDKKGIWKVIAKGETEHGLHSTEIEIKIKDNLDIAHFKKPLIASHIRFFIAFGIAGWIIGITGIYLFLRSRKSI</sequence>
<keyword evidence="1" id="KW-0812">Transmembrane</keyword>
<dbReference type="AlphaFoldDB" id="A0A101FIX9"/>
<organism evidence="3 4">
    <name type="scientific">Thermodesulfobacterium commune</name>
    <dbReference type="NCBI Taxonomy" id="1741"/>
    <lineage>
        <taxon>Bacteria</taxon>
        <taxon>Pseudomonadati</taxon>
        <taxon>Thermodesulfobacteriota</taxon>
        <taxon>Thermodesulfobacteria</taxon>
        <taxon>Thermodesulfobacteriales</taxon>
        <taxon>Thermodesulfobacteriaceae</taxon>
        <taxon>Thermodesulfobacterium</taxon>
    </lineage>
</organism>
<feature type="chain" id="PRO_5030019971" description="DUF4198 domain-containing protein" evidence="2">
    <location>
        <begin position="23"/>
        <end position="151"/>
    </location>
</feature>
<dbReference type="RefSeq" id="WP_051754446.1">
    <property type="nucleotide sequence ID" value="NZ_DAINLL010000058.1"/>
</dbReference>
<dbReference type="Proteomes" id="UP000257240">
    <property type="component" value="Unassembled WGS sequence"/>
</dbReference>
<evidence type="ECO:0000256" key="2">
    <source>
        <dbReference type="SAM" id="SignalP"/>
    </source>
</evidence>
<evidence type="ECO:0000313" key="3">
    <source>
        <dbReference type="EMBL" id="HAA83786.1"/>
    </source>
</evidence>
<evidence type="ECO:0000256" key="1">
    <source>
        <dbReference type="SAM" id="Phobius"/>
    </source>
</evidence>
<comment type="caution">
    <text evidence="3">The sequence shown here is derived from an EMBL/GenBank/DDBJ whole genome shotgun (WGS) entry which is preliminary data.</text>
</comment>
<protein>
    <recommendedName>
        <fullName evidence="5">DUF4198 domain-containing protein</fullName>
    </recommendedName>
</protein>
<name>A0A101FIX9_9BACT</name>
<feature type="transmembrane region" description="Helical" evidence="1">
    <location>
        <begin position="125"/>
        <end position="145"/>
    </location>
</feature>
<reference evidence="3 4" key="1">
    <citation type="journal article" date="2018" name="Nat. Biotechnol.">
        <title>A standardized bacterial taxonomy based on genome phylogeny substantially revises the tree of life.</title>
        <authorList>
            <person name="Parks D.H."/>
            <person name="Chuvochina M."/>
            <person name="Waite D.W."/>
            <person name="Rinke C."/>
            <person name="Skarshewski A."/>
            <person name="Chaumeil P.A."/>
            <person name="Hugenholtz P."/>
        </authorList>
    </citation>
    <scope>NUCLEOTIDE SEQUENCE [LARGE SCALE GENOMIC DNA]</scope>
    <source>
        <strain evidence="3">UBA12529</strain>
    </source>
</reference>
<keyword evidence="1" id="KW-1133">Transmembrane helix</keyword>
<gene>
    <name evidence="3" type="ORF">DCE01_03260</name>
</gene>
<evidence type="ECO:0008006" key="5">
    <source>
        <dbReference type="Google" id="ProtNLM"/>
    </source>
</evidence>
<keyword evidence="1" id="KW-0472">Membrane</keyword>